<sequence length="168" mass="19733">MTFENKFVCTYCEPLMWLFLILVCQPDFWLHIDIDPRHFDEYPVWPDCHHQPNVCVLTFPSLKLGHSSSTIQSVRGYHGVQRILIVLYHPVLCVCFEVLSETDMRARNTVISYRRKRVGHKAYPFLMNVNEKFVNRTCQCSLYISVFHSIINLKKFLSNKFEGNTTVA</sequence>
<proteinExistence type="predicted"/>
<evidence type="ECO:0000313" key="2">
    <source>
        <dbReference type="Proteomes" id="UP000092445"/>
    </source>
</evidence>
<dbReference type="VEuPathDB" id="VectorBase:GPAI016391"/>
<dbReference type="Proteomes" id="UP000092445">
    <property type="component" value="Unassembled WGS sequence"/>
</dbReference>
<reference evidence="2" key="1">
    <citation type="submission" date="2014-03" db="EMBL/GenBank/DDBJ databases">
        <authorList>
            <person name="Aksoy S."/>
            <person name="Warren W."/>
            <person name="Wilson R.K."/>
        </authorList>
    </citation>
    <scope>NUCLEOTIDE SEQUENCE [LARGE SCALE GENOMIC DNA]</scope>
    <source>
        <strain evidence="2">IAEA</strain>
    </source>
</reference>
<name>A0A1A9ZJ67_GLOPL</name>
<keyword evidence="2" id="KW-1185">Reference proteome</keyword>
<evidence type="ECO:0000313" key="1">
    <source>
        <dbReference type="EnsemblMetazoa" id="GPAI016391-PA"/>
    </source>
</evidence>
<dbReference type="AlphaFoldDB" id="A0A1A9ZJ67"/>
<accession>A0A1A9ZJ67</accession>
<protein>
    <submittedName>
        <fullName evidence="1">Uncharacterized protein</fullName>
    </submittedName>
</protein>
<organism evidence="1 2">
    <name type="scientific">Glossina pallidipes</name>
    <name type="common">Tsetse fly</name>
    <dbReference type="NCBI Taxonomy" id="7398"/>
    <lineage>
        <taxon>Eukaryota</taxon>
        <taxon>Metazoa</taxon>
        <taxon>Ecdysozoa</taxon>
        <taxon>Arthropoda</taxon>
        <taxon>Hexapoda</taxon>
        <taxon>Insecta</taxon>
        <taxon>Pterygota</taxon>
        <taxon>Neoptera</taxon>
        <taxon>Endopterygota</taxon>
        <taxon>Diptera</taxon>
        <taxon>Brachycera</taxon>
        <taxon>Muscomorpha</taxon>
        <taxon>Hippoboscoidea</taxon>
        <taxon>Glossinidae</taxon>
        <taxon>Glossina</taxon>
    </lineage>
</organism>
<dbReference type="EnsemblMetazoa" id="GPAI016391-RA">
    <property type="protein sequence ID" value="GPAI016391-PA"/>
    <property type="gene ID" value="GPAI016391"/>
</dbReference>
<reference evidence="1" key="2">
    <citation type="submission" date="2020-05" db="UniProtKB">
        <authorList>
            <consortium name="EnsemblMetazoa"/>
        </authorList>
    </citation>
    <scope>IDENTIFICATION</scope>
    <source>
        <strain evidence="1">IAEA</strain>
    </source>
</reference>